<feature type="chain" id="PRO_5041354567" evidence="2">
    <location>
        <begin position="21"/>
        <end position="140"/>
    </location>
</feature>
<organism evidence="3 4">
    <name type="scientific">Cercophora newfieldiana</name>
    <dbReference type="NCBI Taxonomy" id="92897"/>
    <lineage>
        <taxon>Eukaryota</taxon>
        <taxon>Fungi</taxon>
        <taxon>Dikarya</taxon>
        <taxon>Ascomycota</taxon>
        <taxon>Pezizomycotina</taxon>
        <taxon>Sordariomycetes</taxon>
        <taxon>Sordariomycetidae</taxon>
        <taxon>Sordariales</taxon>
        <taxon>Lasiosphaeriaceae</taxon>
        <taxon>Cercophora</taxon>
    </lineage>
</organism>
<evidence type="ECO:0000256" key="2">
    <source>
        <dbReference type="SAM" id="SignalP"/>
    </source>
</evidence>
<dbReference type="Proteomes" id="UP001174936">
    <property type="component" value="Unassembled WGS sequence"/>
</dbReference>
<gene>
    <name evidence="3" type="ORF">B0T16DRAFT_421477</name>
</gene>
<accession>A0AA39XT59</accession>
<protein>
    <submittedName>
        <fullName evidence="3">Uncharacterized protein</fullName>
    </submittedName>
</protein>
<dbReference type="EMBL" id="JAULSV010000007">
    <property type="protein sequence ID" value="KAK0638640.1"/>
    <property type="molecule type" value="Genomic_DNA"/>
</dbReference>
<sequence length="140" mass="14904">MKGLLATVISLHAAMTSVHAVPTPTIPEPNTNHALDTRQNPPIIGIRIPAVQLPPNKRDDPPTPTSTPTPTPSDDASANFINFLDKRYDPPVPVSSLTPTPSDDASANFINFLDRRDDPPSTSTPTPSGDVSANFINFLG</sequence>
<name>A0AA39XT59_9PEZI</name>
<dbReference type="AlphaFoldDB" id="A0AA39XT59"/>
<feature type="compositionally biased region" description="Pro residues" evidence="1">
    <location>
        <begin position="62"/>
        <end position="71"/>
    </location>
</feature>
<evidence type="ECO:0000313" key="3">
    <source>
        <dbReference type="EMBL" id="KAK0638640.1"/>
    </source>
</evidence>
<reference evidence="3" key="1">
    <citation type="submission" date="2023-06" db="EMBL/GenBank/DDBJ databases">
        <title>Genome-scale phylogeny and comparative genomics of the fungal order Sordariales.</title>
        <authorList>
            <consortium name="Lawrence Berkeley National Laboratory"/>
            <person name="Hensen N."/>
            <person name="Bonometti L."/>
            <person name="Westerberg I."/>
            <person name="Brannstrom I.O."/>
            <person name="Guillou S."/>
            <person name="Cros-Aarteil S."/>
            <person name="Calhoun S."/>
            <person name="Haridas S."/>
            <person name="Kuo A."/>
            <person name="Mondo S."/>
            <person name="Pangilinan J."/>
            <person name="Riley R."/>
            <person name="Labutti K."/>
            <person name="Andreopoulos B."/>
            <person name="Lipzen A."/>
            <person name="Chen C."/>
            <person name="Yanf M."/>
            <person name="Daum C."/>
            <person name="Ng V."/>
            <person name="Clum A."/>
            <person name="Steindorff A."/>
            <person name="Ohm R."/>
            <person name="Martin F."/>
            <person name="Silar P."/>
            <person name="Natvig D."/>
            <person name="Lalanne C."/>
            <person name="Gautier V."/>
            <person name="Ament-Velasquez S.L."/>
            <person name="Kruys A."/>
            <person name="Hutchinson M.I."/>
            <person name="Powell A.J."/>
            <person name="Barry K."/>
            <person name="Miller A.N."/>
            <person name="Grigoriev I.V."/>
            <person name="Debuchy R."/>
            <person name="Gladieux P."/>
            <person name="Thoren M.H."/>
            <person name="Johannesson H."/>
        </authorList>
    </citation>
    <scope>NUCLEOTIDE SEQUENCE</scope>
    <source>
        <strain evidence="3">SMH2532-1</strain>
    </source>
</reference>
<keyword evidence="2" id="KW-0732">Signal</keyword>
<feature type="signal peptide" evidence="2">
    <location>
        <begin position="1"/>
        <end position="20"/>
    </location>
</feature>
<evidence type="ECO:0000256" key="1">
    <source>
        <dbReference type="SAM" id="MobiDB-lite"/>
    </source>
</evidence>
<comment type="caution">
    <text evidence="3">The sequence shown here is derived from an EMBL/GenBank/DDBJ whole genome shotgun (WGS) entry which is preliminary data.</text>
</comment>
<evidence type="ECO:0000313" key="4">
    <source>
        <dbReference type="Proteomes" id="UP001174936"/>
    </source>
</evidence>
<feature type="region of interest" description="Disordered" evidence="1">
    <location>
        <begin position="22"/>
        <end position="131"/>
    </location>
</feature>
<keyword evidence="4" id="KW-1185">Reference proteome</keyword>
<proteinExistence type="predicted"/>
<feature type="compositionally biased region" description="Low complexity" evidence="1">
    <location>
        <begin position="94"/>
        <end position="104"/>
    </location>
</feature>
<feature type="compositionally biased region" description="Polar residues" evidence="1">
    <location>
        <begin position="28"/>
        <end position="40"/>
    </location>
</feature>